<keyword evidence="1" id="KW-1133">Transmembrane helix</keyword>
<feature type="transmembrane region" description="Helical" evidence="1">
    <location>
        <begin position="233"/>
        <end position="254"/>
    </location>
</feature>
<feature type="transmembrane region" description="Helical" evidence="1">
    <location>
        <begin position="94"/>
        <end position="117"/>
    </location>
</feature>
<feature type="transmembrane region" description="Helical" evidence="1">
    <location>
        <begin position="210"/>
        <end position="227"/>
    </location>
</feature>
<dbReference type="EMBL" id="JH971386">
    <property type="protein sequence ID" value="EKM82278.1"/>
    <property type="molecule type" value="Genomic_DNA"/>
</dbReference>
<gene>
    <name evidence="2" type="ORF">AGABI1DRAFT_124762</name>
</gene>
<name>K5XFT4_AGABU</name>
<evidence type="ECO:0000256" key="1">
    <source>
        <dbReference type="SAM" id="Phobius"/>
    </source>
</evidence>
<evidence type="ECO:0000313" key="2">
    <source>
        <dbReference type="EMBL" id="EKM82278.1"/>
    </source>
</evidence>
<proteinExistence type="predicted"/>
<dbReference type="InParanoid" id="K5XFT4"/>
<keyword evidence="3" id="KW-1185">Reference proteome</keyword>
<accession>K5XFT4</accession>
<dbReference type="AlphaFoldDB" id="K5XFT4"/>
<feature type="transmembrane region" description="Helical" evidence="1">
    <location>
        <begin position="152"/>
        <end position="181"/>
    </location>
</feature>
<feature type="transmembrane region" description="Helical" evidence="1">
    <location>
        <begin position="62"/>
        <end position="82"/>
    </location>
</feature>
<dbReference type="HOGENOM" id="CLU_060549_3_0_1"/>
<dbReference type="OrthoDB" id="3038990at2759"/>
<dbReference type="KEGG" id="abp:AGABI1DRAFT124762"/>
<organism evidence="2 3">
    <name type="scientific">Agaricus bisporus var. burnettii (strain JB137-S8 / ATCC MYA-4627 / FGSC 10392)</name>
    <name type="common">White button mushroom</name>
    <dbReference type="NCBI Taxonomy" id="597362"/>
    <lineage>
        <taxon>Eukaryota</taxon>
        <taxon>Fungi</taxon>
        <taxon>Dikarya</taxon>
        <taxon>Basidiomycota</taxon>
        <taxon>Agaricomycotina</taxon>
        <taxon>Agaricomycetes</taxon>
        <taxon>Agaricomycetidae</taxon>
        <taxon>Agaricales</taxon>
        <taxon>Agaricineae</taxon>
        <taxon>Agaricaceae</taxon>
        <taxon>Agaricus</taxon>
    </lineage>
</organism>
<dbReference type="RefSeq" id="XP_007326338.1">
    <property type="nucleotide sequence ID" value="XM_007326276.1"/>
</dbReference>
<dbReference type="GeneID" id="18826197"/>
<reference evidence="3" key="1">
    <citation type="journal article" date="2012" name="Proc. Natl. Acad. Sci. U.S.A.">
        <title>Genome sequence of the button mushroom Agaricus bisporus reveals mechanisms governing adaptation to a humic-rich ecological niche.</title>
        <authorList>
            <person name="Morin E."/>
            <person name="Kohler A."/>
            <person name="Baker A.R."/>
            <person name="Foulongne-Oriol M."/>
            <person name="Lombard V."/>
            <person name="Nagy L.G."/>
            <person name="Ohm R.A."/>
            <person name="Patyshakuliyeva A."/>
            <person name="Brun A."/>
            <person name="Aerts A.L."/>
            <person name="Bailey A.M."/>
            <person name="Billette C."/>
            <person name="Coutinho P.M."/>
            <person name="Deakin G."/>
            <person name="Doddapaneni H."/>
            <person name="Floudas D."/>
            <person name="Grimwood J."/>
            <person name="Hilden K."/>
            <person name="Kuees U."/>
            <person name="LaButti K.M."/>
            <person name="Lapidus A."/>
            <person name="Lindquist E.A."/>
            <person name="Lucas S.M."/>
            <person name="Murat C."/>
            <person name="Riley R.W."/>
            <person name="Salamov A.A."/>
            <person name="Schmutz J."/>
            <person name="Subramanian V."/>
            <person name="Woesten H.A.B."/>
            <person name="Xu J."/>
            <person name="Eastwood D.C."/>
            <person name="Foster G.D."/>
            <person name="Sonnenberg A.S."/>
            <person name="Cullen D."/>
            <person name="de Vries R.P."/>
            <person name="Lundell T."/>
            <person name="Hibbett D.S."/>
            <person name="Henrissat B."/>
            <person name="Burton K.S."/>
            <person name="Kerrigan R.W."/>
            <person name="Challen M.P."/>
            <person name="Grigoriev I.V."/>
            <person name="Martin F."/>
        </authorList>
    </citation>
    <scope>NUCLEOTIDE SEQUENCE [LARGE SCALE GENOMIC DNA]</scope>
    <source>
        <strain evidence="3">JB137-S8 / ATCC MYA-4627 / FGSC 10392</strain>
    </source>
</reference>
<evidence type="ECO:0000313" key="3">
    <source>
        <dbReference type="Proteomes" id="UP000008493"/>
    </source>
</evidence>
<keyword evidence="1" id="KW-0472">Membrane</keyword>
<dbReference type="OMA" id="VICRIMP"/>
<feature type="transmembrane region" description="Helical" evidence="1">
    <location>
        <begin position="129"/>
        <end position="146"/>
    </location>
</feature>
<sequence length="276" mass="31284">MTPTAPTAVFYNPDTYLNHLSPQEAFEYETGRNFLLVLLGATIWDILATLPDDIKVLRRCHLRISIFCFIFSRGFALARVMIDVICRIMPIHNIHALVISSTTLCGMSIGCSSYLFLQRVRAVYADCPRVQQFFTFFWIAYLGTNSDIQPLMFFAIATSIAYDSSVFLAISYKIGLAHIVIDREMGWRRFITGKALPRLSQAVLRGGQQYFLLALLVLYPGGIVLYVPFTPPILKSILTVFFAPLMASMSCRIYRDIKLFERDVATPYPISEIVFA</sequence>
<protein>
    <submittedName>
        <fullName evidence="2">Uncharacterized protein</fullName>
    </submittedName>
</protein>
<keyword evidence="1" id="KW-0812">Transmembrane</keyword>
<dbReference type="Proteomes" id="UP000008493">
    <property type="component" value="Unassembled WGS sequence"/>
</dbReference>